<dbReference type="GO" id="GO:0004518">
    <property type="term" value="F:nuclease activity"/>
    <property type="evidence" value="ECO:0007669"/>
    <property type="project" value="UniProtKB-KW"/>
</dbReference>
<dbReference type="GO" id="GO:0046872">
    <property type="term" value="F:metal ion binding"/>
    <property type="evidence" value="ECO:0007669"/>
    <property type="project" value="UniProtKB-KW"/>
</dbReference>
<evidence type="ECO:0000256" key="6">
    <source>
        <dbReference type="ARBA" id="ARBA00022801"/>
    </source>
</evidence>
<gene>
    <name evidence="13" type="ordered locus">Tthe_2620</name>
</gene>
<evidence type="ECO:0000313" key="13">
    <source>
        <dbReference type="EMBL" id="ADL70071.1"/>
    </source>
</evidence>
<dbReference type="InterPro" id="IPR054712">
    <property type="entry name" value="Cas3-like_dom"/>
</dbReference>
<dbReference type="GO" id="GO:0051607">
    <property type="term" value="P:defense response to virus"/>
    <property type="evidence" value="ECO:0007669"/>
    <property type="project" value="UniProtKB-KW"/>
</dbReference>
<dbReference type="InterPro" id="IPR006483">
    <property type="entry name" value="CRISPR-assoc_Cas3_HD"/>
</dbReference>
<dbReference type="GO" id="GO:0036297">
    <property type="term" value="P:interstrand cross-link repair"/>
    <property type="evidence" value="ECO:0007669"/>
    <property type="project" value="TreeGrafter"/>
</dbReference>
<comment type="similarity">
    <text evidence="1">In the N-terminal section; belongs to the CRISPR-associated nuclease Cas3-HD family.</text>
</comment>
<dbReference type="PANTHER" id="PTHR47957">
    <property type="entry name" value="ATP-DEPENDENT HELICASE HRQ1"/>
    <property type="match status" value="1"/>
</dbReference>
<dbReference type="GO" id="GO:0016787">
    <property type="term" value="F:hydrolase activity"/>
    <property type="evidence" value="ECO:0007669"/>
    <property type="project" value="UniProtKB-KW"/>
</dbReference>
<organism evidence="13 14">
    <name type="scientific">Thermoanaerobacterium thermosaccharolyticum (strain ATCC 7956 / DSM 571 / NCIMB 9385 / NCA 3814 / NCTC 13789 / WDCM 00135 / 2032)</name>
    <name type="common">Clostridium thermosaccharolyticum</name>
    <dbReference type="NCBI Taxonomy" id="580327"/>
    <lineage>
        <taxon>Bacteria</taxon>
        <taxon>Bacillati</taxon>
        <taxon>Bacillota</taxon>
        <taxon>Clostridia</taxon>
        <taxon>Thermoanaerobacterales</taxon>
        <taxon>Thermoanaerobacteraceae</taxon>
        <taxon>Thermoanaerobacterium</taxon>
    </lineage>
</organism>
<evidence type="ECO:0000259" key="10">
    <source>
        <dbReference type="PROSITE" id="PS51192"/>
    </source>
</evidence>
<dbReference type="Gene3D" id="3.40.50.300">
    <property type="entry name" value="P-loop containing nucleotide triphosphate hydrolases"/>
    <property type="match status" value="2"/>
</dbReference>
<dbReference type="PROSITE" id="PS51192">
    <property type="entry name" value="HELICASE_ATP_BIND_1"/>
    <property type="match status" value="1"/>
</dbReference>
<dbReference type="CDD" id="cd09641">
    <property type="entry name" value="Cas3''_I"/>
    <property type="match status" value="1"/>
</dbReference>
<evidence type="ECO:0000256" key="9">
    <source>
        <dbReference type="ARBA" id="ARBA00023118"/>
    </source>
</evidence>
<evidence type="ECO:0000256" key="8">
    <source>
        <dbReference type="ARBA" id="ARBA00022840"/>
    </source>
</evidence>
<evidence type="ECO:0000256" key="4">
    <source>
        <dbReference type="ARBA" id="ARBA00022723"/>
    </source>
</evidence>
<keyword evidence="4" id="KW-0479">Metal-binding</keyword>
<dbReference type="CDD" id="cd17930">
    <property type="entry name" value="DEXHc_cas3"/>
    <property type="match status" value="1"/>
</dbReference>
<evidence type="ECO:0000256" key="7">
    <source>
        <dbReference type="ARBA" id="ARBA00022806"/>
    </source>
</evidence>
<keyword evidence="8" id="KW-0067">ATP-binding</keyword>
<dbReference type="InterPro" id="IPR014001">
    <property type="entry name" value="Helicase_ATP-bd"/>
</dbReference>
<name>D9TMA9_THETC</name>
<keyword evidence="6 13" id="KW-0378">Hydrolase</keyword>
<evidence type="ECO:0000259" key="11">
    <source>
        <dbReference type="PROSITE" id="PS51194"/>
    </source>
</evidence>
<dbReference type="Gene3D" id="1.10.3210.30">
    <property type="match status" value="1"/>
</dbReference>
<dbReference type="GO" id="GO:0003676">
    <property type="term" value="F:nucleic acid binding"/>
    <property type="evidence" value="ECO:0007669"/>
    <property type="project" value="InterPro"/>
</dbReference>
<dbReference type="GO" id="GO:0005524">
    <property type="term" value="F:ATP binding"/>
    <property type="evidence" value="ECO:0007669"/>
    <property type="project" value="UniProtKB-KW"/>
</dbReference>
<dbReference type="AlphaFoldDB" id="D9TMA9"/>
<dbReference type="EMBL" id="CP002171">
    <property type="protein sequence ID" value="ADL70071.1"/>
    <property type="molecule type" value="Genomic_DNA"/>
</dbReference>
<protein>
    <submittedName>
        <fullName evidence="13">Metal dependent phosphohydrolase</fullName>
    </submittedName>
</protein>
<dbReference type="InterPro" id="IPR027417">
    <property type="entry name" value="P-loop_NTPase"/>
</dbReference>
<dbReference type="GO" id="GO:0043138">
    <property type="term" value="F:3'-5' DNA helicase activity"/>
    <property type="evidence" value="ECO:0007669"/>
    <property type="project" value="TreeGrafter"/>
</dbReference>
<dbReference type="PANTHER" id="PTHR47957:SF3">
    <property type="entry name" value="ATP-DEPENDENT HELICASE HRQ1"/>
    <property type="match status" value="1"/>
</dbReference>
<dbReference type="PROSITE" id="PS51194">
    <property type="entry name" value="HELICASE_CTER"/>
    <property type="match status" value="1"/>
</dbReference>
<dbReference type="SMART" id="SM00487">
    <property type="entry name" value="DEXDc"/>
    <property type="match status" value="1"/>
</dbReference>
<feature type="domain" description="Helicase C-terminal" evidence="11">
    <location>
        <begin position="492"/>
        <end position="642"/>
    </location>
</feature>
<dbReference type="PROSITE" id="PS51643">
    <property type="entry name" value="HD_CAS3"/>
    <property type="match status" value="1"/>
</dbReference>
<evidence type="ECO:0000256" key="3">
    <source>
        <dbReference type="ARBA" id="ARBA00022722"/>
    </source>
</evidence>
<dbReference type="KEGG" id="ttm:Tthe_2620"/>
<dbReference type="NCBIfam" id="TIGR01596">
    <property type="entry name" value="cas3_HD"/>
    <property type="match status" value="1"/>
</dbReference>
<dbReference type="STRING" id="580327.Tthe_2620"/>
<evidence type="ECO:0000313" key="14">
    <source>
        <dbReference type="Proteomes" id="UP000001626"/>
    </source>
</evidence>
<dbReference type="Proteomes" id="UP000001626">
    <property type="component" value="Chromosome"/>
</dbReference>
<dbReference type="InterPro" id="IPR006474">
    <property type="entry name" value="Helicase_Cas3_CRISPR-ass_core"/>
</dbReference>
<dbReference type="HOGENOM" id="CLU_010123_1_1_9"/>
<evidence type="ECO:0000259" key="12">
    <source>
        <dbReference type="PROSITE" id="PS51643"/>
    </source>
</evidence>
<keyword evidence="3" id="KW-0540">Nuclease</keyword>
<dbReference type="SUPFAM" id="SSF52540">
    <property type="entry name" value="P-loop containing nucleoside triphosphate hydrolases"/>
    <property type="match status" value="1"/>
</dbReference>
<evidence type="ECO:0000256" key="5">
    <source>
        <dbReference type="ARBA" id="ARBA00022741"/>
    </source>
</evidence>
<dbReference type="InterPro" id="IPR001650">
    <property type="entry name" value="Helicase_C-like"/>
</dbReference>
<evidence type="ECO:0000256" key="2">
    <source>
        <dbReference type="ARBA" id="ARBA00009046"/>
    </source>
</evidence>
<dbReference type="Pfam" id="PF22590">
    <property type="entry name" value="Cas3-like_C_2"/>
    <property type="match status" value="1"/>
</dbReference>
<keyword evidence="14" id="KW-1185">Reference proteome</keyword>
<feature type="domain" description="Helicase ATP-binding" evidence="10">
    <location>
        <begin position="276"/>
        <end position="474"/>
    </location>
</feature>
<sequence length="788" mass="91884">MMNTSCFSSLYSHPNKYLEDHLSGSAHLIEKFSDESSTNLLDDKLISRLTKVIALCHDLGKSTRYFQDYLSADDSEKKNMKSMKETHHSLISAVIAFFVIKEEINKHAAYNDVKTLLPFIAYIVIKKHHGNLNDVVTEASLDDSDIDTMKSQLQSIDEEKFSILSDNLVKAGLDVKLDKNTINHYIENIKNELRNVKRYIRRINEKSDLSYYILINYIFSLLIDSDKSEVVIGRNFSRSYVELPSDLVDKYKSQMSYKENKINSLREDAYREVNSSEINFDDRILSINLPTGLGKTLASISFALRLREKLYKTFNKNYRIIYSLPFLSIIEQNFQEFEKILKGNNINTSTNVLLKHHHLSEMKYTDDDTEFDTDSSKIMIEGWNSEIIVTTFIQLFHTLLSNKNKSLRKFHRIANSIIILDEIQSIPFYYWKLVKEILQAVAFKLNSYVIFVTATQPMIFGNDEIRQLTDKRKYFNQMDRVVIKPVLDRNIHLSELVDMFDLKDGRSYLFILNTIASAKQFYELLKQKLPDEEIVYMSTHIVPFERLERIELIKSKKVKYAVTTQLVEAGVDIDFDVVVRDIAPLDSINQSAGRCNRNWQKSGEVYVVSLIDENDKKYSSRIYDKVMINITEKILSQYDEIGEKDFLNIIDRYYTAISENLSSDAAINILNAVYKLKYDSDDGTPSISKFKLIDDGYYKVDAYIEYNDEAIELWQRYLELKNVKNLFKRRNIFNEFKADFYKYVISIPEKTENMPADVEGFKYVNSDSINEYYDKETGFITKGVLSIW</sequence>
<proteinExistence type="inferred from homology"/>
<dbReference type="NCBIfam" id="TIGR01587">
    <property type="entry name" value="cas3_core"/>
    <property type="match status" value="1"/>
</dbReference>
<feature type="domain" description="HD Cas3-type" evidence="12">
    <location>
        <begin position="11"/>
        <end position="228"/>
    </location>
</feature>
<reference evidence="13 14" key="1">
    <citation type="submission" date="2010-08" db="EMBL/GenBank/DDBJ databases">
        <title>Complete sequence of Thermoanaerobacterium thermosaccharolyticum DSM 571.</title>
        <authorList>
            <consortium name="US DOE Joint Genome Institute"/>
            <person name="Lucas S."/>
            <person name="Copeland A."/>
            <person name="Lapidus A."/>
            <person name="Cheng J.-F."/>
            <person name="Bruce D."/>
            <person name="Goodwin L."/>
            <person name="Pitluck S."/>
            <person name="Teshima H."/>
            <person name="Detter J.C."/>
            <person name="Han C."/>
            <person name="Tapia R."/>
            <person name="Land M."/>
            <person name="Hauser L."/>
            <person name="Chang Y.-J."/>
            <person name="Jeffries C."/>
            <person name="Kyrpides N."/>
            <person name="Ivanova N."/>
            <person name="Mikhailova N."/>
            <person name="Hemme C.L."/>
            <person name="Woyke T."/>
        </authorList>
    </citation>
    <scope>NUCLEOTIDE SEQUENCE [LARGE SCALE GENOMIC DNA]</scope>
    <source>
        <strain evidence="14">ATCC 7956 / DSM 571 / NCIMB 9385 / NCA 3814 / NCTC 13789 / WDCM 00135 / 2032</strain>
    </source>
</reference>
<dbReference type="Pfam" id="PF18019">
    <property type="entry name" value="Cas3_HD"/>
    <property type="match status" value="1"/>
</dbReference>
<keyword evidence="7" id="KW-0347">Helicase</keyword>
<evidence type="ECO:0000256" key="1">
    <source>
        <dbReference type="ARBA" id="ARBA00006847"/>
    </source>
</evidence>
<dbReference type="Pfam" id="PF00270">
    <property type="entry name" value="DEAD"/>
    <property type="match status" value="1"/>
</dbReference>
<dbReference type="InterPro" id="IPR038257">
    <property type="entry name" value="CRISPR-assoc_Cas3_HD_sf"/>
</dbReference>
<comment type="similarity">
    <text evidence="2">In the central section; belongs to the CRISPR-associated helicase Cas3 family.</text>
</comment>
<dbReference type="InterPro" id="IPR011545">
    <property type="entry name" value="DEAD/DEAH_box_helicase_dom"/>
</dbReference>
<dbReference type="GO" id="GO:0006289">
    <property type="term" value="P:nucleotide-excision repair"/>
    <property type="evidence" value="ECO:0007669"/>
    <property type="project" value="TreeGrafter"/>
</dbReference>
<keyword evidence="9" id="KW-0051">Antiviral defense</keyword>
<keyword evidence="5" id="KW-0547">Nucleotide-binding</keyword>
<accession>D9TMA9</accession>
<dbReference type="eggNOG" id="COG2254">
    <property type="taxonomic scope" value="Bacteria"/>
</dbReference>
<dbReference type="eggNOG" id="COG1203">
    <property type="taxonomic scope" value="Bacteria"/>
</dbReference>